<dbReference type="RefSeq" id="WP_265219383.1">
    <property type="nucleotide sequence ID" value="NZ_JAPEUL010000007.1"/>
</dbReference>
<evidence type="ECO:0000256" key="1">
    <source>
        <dbReference type="ARBA" id="ARBA00009677"/>
    </source>
</evidence>
<evidence type="ECO:0000313" key="3">
    <source>
        <dbReference type="EMBL" id="MCW4629236.1"/>
    </source>
</evidence>
<dbReference type="EMBL" id="JAPEUL010000007">
    <property type="protein sequence ID" value="MCW4629236.1"/>
    <property type="molecule type" value="Genomic_DNA"/>
</dbReference>
<comment type="caution">
    <text evidence="3">The sequence shown here is derived from an EMBL/GenBank/DDBJ whole genome shotgun (WGS) entry which is preliminary data.</text>
</comment>
<comment type="similarity">
    <text evidence="1">Belongs to the flagella basal body rod proteins family.</text>
</comment>
<proteinExistence type="inferred from homology"/>
<evidence type="ECO:0000259" key="2">
    <source>
        <dbReference type="Pfam" id="PF06429"/>
    </source>
</evidence>
<evidence type="ECO:0000313" key="4">
    <source>
        <dbReference type="Proteomes" id="UP001431181"/>
    </source>
</evidence>
<dbReference type="InterPro" id="IPR010930">
    <property type="entry name" value="Flg_bb/hook_C_dom"/>
</dbReference>
<dbReference type="Proteomes" id="UP001431181">
    <property type="component" value="Unassembled WGS sequence"/>
</dbReference>
<feature type="domain" description="Flagellar basal-body/hook protein C-terminal" evidence="2">
    <location>
        <begin position="1"/>
        <end position="27"/>
    </location>
</feature>
<name>A0ABT3KGE0_9GAMM</name>
<organism evidence="3 4">
    <name type="scientific">Marinomonas rhodophyticola</name>
    <dbReference type="NCBI Taxonomy" id="2992803"/>
    <lineage>
        <taxon>Bacteria</taxon>
        <taxon>Pseudomonadati</taxon>
        <taxon>Pseudomonadota</taxon>
        <taxon>Gammaproteobacteria</taxon>
        <taxon>Oceanospirillales</taxon>
        <taxon>Oceanospirillaceae</taxon>
        <taxon>Marinomonas</taxon>
    </lineage>
</organism>
<accession>A0ABT3KGE0</accession>
<sequence>MEAQRNYQANSKTLETENTVTQTIINLR</sequence>
<dbReference type="Pfam" id="PF06429">
    <property type="entry name" value="Flg_bbr_C"/>
    <property type="match status" value="1"/>
</dbReference>
<keyword evidence="4" id="KW-1185">Reference proteome</keyword>
<reference evidence="3" key="1">
    <citation type="submission" date="2022-11" db="EMBL/GenBank/DDBJ databases">
        <title>Marinomonas sp. nov., isolated from marine algae.</title>
        <authorList>
            <person name="Choi D.G."/>
            <person name="Kim J.M."/>
            <person name="Lee J.K."/>
            <person name="Baek J.H."/>
            <person name="Jeon C.O."/>
        </authorList>
    </citation>
    <scope>NUCLEOTIDE SEQUENCE</scope>
    <source>
        <strain evidence="3">KJ51-3</strain>
    </source>
</reference>
<gene>
    <name evidence="3" type="ORF">ONZ52_09785</name>
</gene>
<protein>
    <recommendedName>
        <fullName evidence="2">Flagellar basal-body/hook protein C-terminal domain-containing protein</fullName>
    </recommendedName>
</protein>